<dbReference type="GO" id="GO:0005886">
    <property type="term" value="C:plasma membrane"/>
    <property type="evidence" value="ECO:0007669"/>
    <property type="project" value="TreeGrafter"/>
</dbReference>
<keyword evidence="3" id="KW-0479">Metal-binding</keyword>
<dbReference type="GO" id="GO:0046872">
    <property type="term" value="F:metal ion binding"/>
    <property type="evidence" value="ECO:0007669"/>
    <property type="project" value="UniProtKB-KW"/>
</dbReference>
<keyword evidence="1" id="KW-0813">Transport</keyword>
<keyword evidence="4" id="KW-0249">Electron transport</keyword>
<proteinExistence type="predicted"/>
<evidence type="ECO:0000256" key="1">
    <source>
        <dbReference type="ARBA" id="ARBA00022448"/>
    </source>
</evidence>
<dbReference type="RefSeq" id="WP_166032923.1">
    <property type="nucleotide sequence ID" value="NZ_CP048877.1"/>
</dbReference>
<dbReference type="Proteomes" id="UP000502179">
    <property type="component" value="Chromosome"/>
</dbReference>
<evidence type="ECO:0000256" key="3">
    <source>
        <dbReference type="ARBA" id="ARBA00022723"/>
    </source>
</evidence>
<dbReference type="SUPFAM" id="SSF54862">
    <property type="entry name" value="4Fe-4S ferredoxins"/>
    <property type="match status" value="1"/>
</dbReference>
<accession>A0A6G7PZ37</accession>
<dbReference type="PROSITE" id="PS51379">
    <property type="entry name" value="4FE4S_FER_2"/>
    <property type="match status" value="2"/>
</dbReference>
<keyword evidence="2" id="KW-0004">4Fe-4S</keyword>
<dbReference type="GO" id="GO:0051539">
    <property type="term" value="F:4 iron, 4 sulfur cluster binding"/>
    <property type="evidence" value="ECO:0007669"/>
    <property type="project" value="UniProtKB-KW"/>
</dbReference>
<dbReference type="Pfam" id="PF12801">
    <property type="entry name" value="Fer4_5"/>
    <property type="match status" value="2"/>
</dbReference>
<gene>
    <name evidence="7" type="ORF">G4V39_10660</name>
</gene>
<evidence type="ECO:0000313" key="8">
    <source>
        <dbReference type="Proteomes" id="UP000502179"/>
    </source>
</evidence>
<keyword evidence="5" id="KW-0408">Iron</keyword>
<sequence>MVKRDFPLTRWRYLVLLGAFLLIVINPFLNYYWHFNFIQGWYQSLGIGKLWFVSPLEGLESILVSKTVYLPLLIGMLIPVLVALFLGRVFCSWICPISFLAETFERLKGLWGRSKGRDYLLISRRVFWFSLIVEILLAMILGVPLFVFLSPPGLVGREVMRAVFFHTLGLEGLIVVLVLLGNLITRRLYCRYFCPLGALLAFLGSGRRLVIIRDSHTCKECGLCDRACPLGLSASKDEGLSAYCWNCGECLGACPHQSLSFKWREMAPLLRAQNDTPPQGE</sequence>
<dbReference type="InterPro" id="IPR017900">
    <property type="entry name" value="4Fe4S_Fe_S_CS"/>
</dbReference>
<reference evidence="7 8" key="1">
    <citation type="submission" date="2020-02" db="EMBL/GenBank/DDBJ databases">
        <title>Genome analysis of Thermosulfuriphilus ammonigenes ST65T, an anaerobic thermophilic chemolithoautotrophic bacterium isolated from a deep-sea hydrothermal vent.</title>
        <authorList>
            <person name="Slobodkina G."/>
            <person name="Allioux M."/>
            <person name="Merkel A."/>
            <person name="Alain K."/>
            <person name="Jebbar M."/>
            <person name="Slobodkin A."/>
        </authorList>
    </citation>
    <scope>NUCLEOTIDE SEQUENCE [LARGE SCALE GENOMIC DNA]</scope>
    <source>
        <strain evidence="7 8">ST65</strain>
    </source>
</reference>
<dbReference type="KEGG" id="tav:G4V39_10660"/>
<evidence type="ECO:0000256" key="6">
    <source>
        <dbReference type="ARBA" id="ARBA00023014"/>
    </source>
</evidence>
<dbReference type="InterPro" id="IPR017896">
    <property type="entry name" value="4Fe4S_Fe-S-bd"/>
</dbReference>
<keyword evidence="8" id="KW-1185">Reference proteome</keyword>
<name>A0A6G7PZ37_9BACT</name>
<dbReference type="InterPro" id="IPR051684">
    <property type="entry name" value="Electron_Trans/Redox"/>
</dbReference>
<dbReference type="AlphaFoldDB" id="A0A6G7PZ37"/>
<dbReference type="EMBL" id="CP048877">
    <property type="protein sequence ID" value="QIJ72708.1"/>
    <property type="molecule type" value="Genomic_DNA"/>
</dbReference>
<evidence type="ECO:0000313" key="7">
    <source>
        <dbReference type="EMBL" id="QIJ72708.1"/>
    </source>
</evidence>
<evidence type="ECO:0000256" key="4">
    <source>
        <dbReference type="ARBA" id="ARBA00022982"/>
    </source>
</evidence>
<evidence type="ECO:0000256" key="2">
    <source>
        <dbReference type="ARBA" id="ARBA00022485"/>
    </source>
</evidence>
<keyword evidence="6" id="KW-0411">Iron-sulfur</keyword>
<evidence type="ECO:0000256" key="5">
    <source>
        <dbReference type="ARBA" id="ARBA00023004"/>
    </source>
</evidence>
<dbReference type="Gene3D" id="3.30.70.20">
    <property type="match status" value="1"/>
</dbReference>
<protein>
    <submittedName>
        <fullName evidence="7">4Fe-4S binding protein</fullName>
    </submittedName>
</protein>
<dbReference type="PANTHER" id="PTHR30176:SF3">
    <property type="entry name" value="FERREDOXIN-TYPE PROTEIN NAPH"/>
    <property type="match status" value="1"/>
</dbReference>
<dbReference type="PANTHER" id="PTHR30176">
    <property type="entry name" value="FERREDOXIN-TYPE PROTEIN NAPH"/>
    <property type="match status" value="1"/>
</dbReference>
<organism evidence="7 8">
    <name type="scientific">Thermosulfuriphilus ammonigenes</name>
    <dbReference type="NCBI Taxonomy" id="1936021"/>
    <lineage>
        <taxon>Bacteria</taxon>
        <taxon>Pseudomonadati</taxon>
        <taxon>Thermodesulfobacteriota</taxon>
        <taxon>Thermodesulfobacteria</taxon>
        <taxon>Thermodesulfobacteriales</taxon>
        <taxon>Thermodesulfobacteriaceae</taxon>
        <taxon>Thermosulfuriphilus</taxon>
    </lineage>
</organism>
<dbReference type="PROSITE" id="PS00198">
    <property type="entry name" value="4FE4S_FER_1"/>
    <property type="match status" value="2"/>
</dbReference>